<dbReference type="Pfam" id="PF13183">
    <property type="entry name" value="Fer4_8"/>
    <property type="match status" value="1"/>
</dbReference>
<keyword evidence="6" id="KW-0249">Electron transport</keyword>
<evidence type="ECO:0000259" key="7">
    <source>
        <dbReference type="PROSITE" id="PS51379"/>
    </source>
</evidence>
<dbReference type="AlphaFoldDB" id="A0A7U3YMI4"/>
<dbReference type="PANTHER" id="PTHR32479">
    <property type="entry name" value="GLYCOLATE OXIDASE IRON-SULFUR SUBUNIT"/>
    <property type="match status" value="1"/>
</dbReference>
<proteinExistence type="predicted"/>
<evidence type="ECO:0000256" key="2">
    <source>
        <dbReference type="ARBA" id="ARBA00022723"/>
    </source>
</evidence>
<evidence type="ECO:0000256" key="6">
    <source>
        <dbReference type="PIRNR" id="PIRNR000139"/>
    </source>
</evidence>
<dbReference type="Gene3D" id="1.10.1060.10">
    <property type="entry name" value="Alpha-helical ferredoxin"/>
    <property type="match status" value="1"/>
</dbReference>
<keyword evidence="1 6" id="KW-0004">4Fe-4S</keyword>
<name>A0A7U3YMI4_DESPD</name>
<dbReference type="Proteomes" id="UP000006365">
    <property type="component" value="Chromosome"/>
</dbReference>
<dbReference type="GO" id="GO:0019154">
    <property type="term" value="F:glycolate dehydrogenase activity"/>
    <property type="evidence" value="ECO:0007669"/>
    <property type="project" value="UniProtKB-EC"/>
</dbReference>
<evidence type="ECO:0000256" key="1">
    <source>
        <dbReference type="ARBA" id="ARBA00022485"/>
    </source>
</evidence>
<keyword evidence="9" id="KW-1185">Reference proteome</keyword>
<dbReference type="InterPro" id="IPR017900">
    <property type="entry name" value="4Fe4S_Fe_S_CS"/>
</dbReference>
<keyword evidence="6" id="KW-0813">Transport</keyword>
<organism evidence="8 9">
    <name type="scientific">Desulfobulbus propionicus (strain ATCC 33891 / DSM 2032 / VKM B-1956 / 1pr3)</name>
    <dbReference type="NCBI Taxonomy" id="577650"/>
    <lineage>
        <taxon>Bacteria</taxon>
        <taxon>Pseudomonadati</taxon>
        <taxon>Thermodesulfobacteriota</taxon>
        <taxon>Desulfobulbia</taxon>
        <taxon>Desulfobulbales</taxon>
        <taxon>Desulfobulbaceae</taxon>
        <taxon>Desulfobulbus</taxon>
    </lineage>
</organism>
<dbReference type="Pfam" id="PF02754">
    <property type="entry name" value="CCG"/>
    <property type="match status" value="2"/>
</dbReference>
<dbReference type="InterPro" id="IPR009051">
    <property type="entry name" value="Helical_ferredxn"/>
</dbReference>
<keyword evidence="2 6" id="KW-0479">Metal-binding</keyword>
<protein>
    <recommendedName>
        <fullName evidence="6">Glycolate oxidase iron-sulfur subunit</fullName>
        <ecNumber evidence="6">1.1.99.14</ecNumber>
    </recommendedName>
</protein>
<reference evidence="8 9" key="1">
    <citation type="journal article" date="2011" name="Stand. Genomic Sci.">
        <title>Complete genome sequence of Desulfobulbus propionicus type strain (1pr3).</title>
        <authorList>
            <person name="Pagani I."/>
            <person name="Lapidus A."/>
            <person name="Nolan M."/>
            <person name="Lucas S."/>
            <person name="Hammon N."/>
            <person name="Deshpande S."/>
            <person name="Cheng J.F."/>
            <person name="Chertkov O."/>
            <person name="Davenport K."/>
            <person name="Tapia R."/>
            <person name="Han C."/>
            <person name="Goodwin L."/>
            <person name="Pitluck S."/>
            <person name="Liolios K."/>
            <person name="Mavromatis K."/>
            <person name="Ivanova N."/>
            <person name="Mikhailova N."/>
            <person name="Pati A."/>
            <person name="Chen A."/>
            <person name="Palaniappan K."/>
            <person name="Land M."/>
            <person name="Hauser L."/>
            <person name="Chang Y.J."/>
            <person name="Jeffries C.D."/>
            <person name="Detter J.C."/>
            <person name="Brambilla E."/>
            <person name="Kannan K.P."/>
            <person name="Djao O.D."/>
            <person name="Rohde M."/>
            <person name="Pukall R."/>
            <person name="Spring S."/>
            <person name="Goker M."/>
            <person name="Sikorski J."/>
            <person name="Woyke T."/>
            <person name="Bristow J."/>
            <person name="Eisen J.A."/>
            <person name="Markowitz V."/>
            <person name="Hugenholtz P."/>
            <person name="Kyrpides N.C."/>
            <person name="Klenk H.P."/>
        </authorList>
    </citation>
    <scope>NUCLEOTIDE SEQUENCE [LARGE SCALE GENOMIC DNA]</scope>
    <source>
        <strain evidence="9">ATCC 33891 / DSM 2032 / 1pr3</strain>
    </source>
</reference>
<dbReference type="SUPFAM" id="SSF46548">
    <property type="entry name" value="alpha-helical ferredoxin"/>
    <property type="match status" value="1"/>
</dbReference>
<dbReference type="GO" id="GO:0046872">
    <property type="term" value="F:metal ion binding"/>
    <property type="evidence" value="ECO:0007669"/>
    <property type="project" value="UniProtKB-UniRule"/>
</dbReference>
<gene>
    <name evidence="8" type="ordered locus">Despr_1963</name>
</gene>
<dbReference type="InterPro" id="IPR017896">
    <property type="entry name" value="4Fe4S_Fe-S-bd"/>
</dbReference>
<feature type="domain" description="4Fe-4S ferredoxin-type" evidence="7">
    <location>
        <begin position="7"/>
        <end position="37"/>
    </location>
</feature>
<keyword evidence="5 6" id="KW-0411">Iron-sulfur</keyword>
<dbReference type="GO" id="GO:0051539">
    <property type="term" value="F:4 iron, 4 sulfur cluster binding"/>
    <property type="evidence" value="ECO:0007669"/>
    <property type="project" value="UniProtKB-UniRule"/>
</dbReference>
<dbReference type="InterPro" id="IPR012257">
    <property type="entry name" value="Glc_ox_4Fe-4S"/>
</dbReference>
<evidence type="ECO:0000256" key="4">
    <source>
        <dbReference type="ARBA" id="ARBA00023004"/>
    </source>
</evidence>
<dbReference type="InterPro" id="IPR004017">
    <property type="entry name" value="Cys_rich_dom"/>
</dbReference>
<comment type="catalytic activity">
    <reaction evidence="6">
        <text>glycolate + A = glyoxylate + AH2</text>
        <dbReference type="Rhea" id="RHEA:21264"/>
        <dbReference type="ChEBI" id="CHEBI:13193"/>
        <dbReference type="ChEBI" id="CHEBI:17499"/>
        <dbReference type="ChEBI" id="CHEBI:29805"/>
        <dbReference type="ChEBI" id="CHEBI:36655"/>
        <dbReference type="EC" id="1.1.99.14"/>
    </reaction>
</comment>
<evidence type="ECO:0000256" key="5">
    <source>
        <dbReference type="ARBA" id="ARBA00023014"/>
    </source>
</evidence>
<dbReference type="EC" id="1.1.99.14" evidence="6"/>
<evidence type="ECO:0000256" key="3">
    <source>
        <dbReference type="ARBA" id="ARBA00022737"/>
    </source>
</evidence>
<accession>A0A7U3YMI4</accession>
<evidence type="ECO:0000313" key="8">
    <source>
        <dbReference type="EMBL" id="ADW18111.1"/>
    </source>
</evidence>
<evidence type="ECO:0000313" key="9">
    <source>
        <dbReference type="Proteomes" id="UP000006365"/>
    </source>
</evidence>
<dbReference type="KEGG" id="dpr:Despr_1963"/>
<dbReference type="PIRSF" id="PIRSF000139">
    <property type="entry name" value="Glc_ox_4Fe-4S"/>
    <property type="match status" value="1"/>
</dbReference>
<comment type="function">
    <text evidence="6">Component of a complex that catalyzes the oxidation of glycolate to glyoxylate.</text>
</comment>
<comment type="cofactor">
    <cofactor evidence="6">
        <name>[4Fe-4S] cluster</name>
        <dbReference type="ChEBI" id="CHEBI:49883"/>
    </cofactor>
    <text evidence="6">Binds 2 [4Fe-4S] clusters.</text>
</comment>
<dbReference type="PANTHER" id="PTHR32479:SF20">
    <property type="entry name" value="GLYCOLATE OXIDASE IRON-SULFUR SUBUNIT"/>
    <property type="match status" value="1"/>
</dbReference>
<sequence length="419" mass="44890">MNELHSLEHYREAIAQCVRCGACQAHCPVYRETGREGSVARGKIVLAAAVLNGEVGLDERLREEIGLCLLCGSCVVKCPNRVPTDAIVGALRRQITAEHGLSPIGKGVAALTGSKSLLKTLVKGADLLSPLLFKKIPESSGLRLRFSPELLRERSLPPIADRDLFARVPEFLEGEADKPVLGVFAGCALTYLYPQIGELLVRLPHRLGYSVFLPRAQGCCGMPALSSGNGPLIDKLSTANIRAFAGREVTAVLTACASCHGMLAGHSGKQAGTPFTAPLMDIHAFFHQQGLVDRLASLPRWQQRIRVTYHDPCHLRGAGIVKEPRALLRALPQVDFVDMEDAGLCCGLGGTFTAAHPELSRTIGDRKVQGLRASGAAVVASGCPGCILQLQDIIDRSGLPIRAVHTLELIHQALNEPAQ</sequence>
<dbReference type="RefSeq" id="WP_015724651.1">
    <property type="nucleotide sequence ID" value="NC_014972.1"/>
</dbReference>
<comment type="catalytic activity">
    <reaction evidence="6">
        <text>(R)-lactate + A = pyruvate + AH2</text>
        <dbReference type="Rhea" id="RHEA:15089"/>
        <dbReference type="ChEBI" id="CHEBI:13193"/>
        <dbReference type="ChEBI" id="CHEBI:15361"/>
        <dbReference type="ChEBI" id="CHEBI:16004"/>
        <dbReference type="ChEBI" id="CHEBI:17499"/>
    </reaction>
</comment>
<keyword evidence="4 6" id="KW-0408">Iron</keyword>
<dbReference type="PROSITE" id="PS00198">
    <property type="entry name" value="4FE4S_FER_1"/>
    <property type="match status" value="2"/>
</dbReference>
<keyword evidence="3" id="KW-0677">Repeat</keyword>
<dbReference type="EMBL" id="CP002364">
    <property type="protein sequence ID" value="ADW18111.1"/>
    <property type="molecule type" value="Genomic_DNA"/>
</dbReference>
<dbReference type="PROSITE" id="PS51379">
    <property type="entry name" value="4FE4S_FER_2"/>
    <property type="match status" value="1"/>
</dbReference>